<dbReference type="Pfam" id="PF01850">
    <property type="entry name" value="PIN"/>
    <property type="match status" value="1"/>
</dbReference>
<dbReference type="InterPro" id="IPR029060">
    <property type="entry name" value="PIN-like_dom_sf"/>
</dbReference>
<dbReference type="EMBL" id="JANX01000195">
    <property type="protein sequence ID" value="KGM33342.1"/>
    <property type="molecule type" value="Genomic_DNA"/>
</dbReference>
<name>A0A0A0D8T7_9PROT</name>
<proteinExistence type="predicted"/>
<dbReference type="Proteomes" id="UP000029995">
    <property type="component" value="Unassembled WGS sequence"/>
</dbReference>
<accession>A0A0A0D8T7</accession>
<dbReference type="CDD" id="cd09872">
    <property type="entry name" value="PIN_Sll0205-like"/>
    <property type="match status" value="1"/>
</dbReference>
<reference evidence="2 3" key="1">
    <citation type="submission" date="2014-01" db="EMBL/GenBank/DDBJ databases">
        <title>Genome sequence determination for a cystic fibrosis isolate, Inquilinus limosus.</title>
        <authorList>
            <person name="Pino M."/>
            <person name="Di Conza J."/>
            <person name="Gutkind G."/>
        </authorList>
    </citation>
    <scope>NUCLEOTIDE SEQUENCE [LARGE SCALE GENOMIC DNA]</scope>
    <source>
        <strain evidence="2 3">MP06</strain>
    </source>
</reference>
<dbReference type="InterPro" id="IPR052919">
    <property type="entry name" value="TA_system_RNase"/>
</dbReference>
<evidence type="ECO:0000313" key="3">
    <source>
        <dbReference type="Proteomes" id="UP000029995"/>
    </source>
</evidence>
<comment type="caution">
    <text evidence="2">The sequence shown here is derived from an EMBL/GenBank/DDBJ whole genome shotgun (WGS) entry which is preliminary data.</text>
</comment>
<dbReference type="PANTHER" id="PTHR36173:SF2">
    <property type="entry name" value="RIBONUCLEASE VAPC16"/>
    <property type="match status" value="1"/>
</dbReference>
<dbReference type="OrthoDB" id="9798990at2"/>
<dbReference type="InterPro" id="IPR002716">
    <property type="entry name" value="PIN_dom"/>
</dbReference>
<dbReference type="PANTHER" id="PTHR36173">
    <property type="entry name" value="RIBONUCLEASE VAPC16-RELATED"/>
    <property type="match status" value="1"/>
</dbReference>
<protein>
    <submittedName>
        <fullName evidence="2">Twitching motility protein PilT</fullName>
    </submittedName>
</protein>
<organism evidence="2 3">
    <name type="scientific">Inquilinus limosus MP06</name>
    <dbReference type="NCBI Taxonomy" id="1398085"/>
    <lineage>
        <taxon>Bacteria</taxon>
        <taxon>Pseudomonadati</taxon>
        <taxon>Pseudomonadota</taxon>
        <taxon>Alphaproteobacteria</taxon>
        <taxon>Rhodospirillales</taxon>
        <taxon>Rhodospirillaceae</taxon>
        <taxon>Inquilinus</taxon>
    </lineage>
</organism>
<gene>
    <name evidence="2" type="ORF">P409_16355</name>
</gene>
<dbReference type="AlphaFoldDB" id="A0A0A0D8T7"/>
<dbReference type="RefSeq" id="WP_034839360.1">
    <property type="nucleotide sequence ID" value="NZ_JANX01000195.1"/>
</dbReference>
<dbReference type="SUPFAM" id="SSF88723">
    <property type="entry name" value="PIN domain-like"/>
    <property type="match status" value="1"/>
</dbReference>
<dbReference type="Gene3D" id="3.40.50.1010">
    <property type="entry name" value="5'-nuclease"/>
    <property type="match status" value="1"/>
</dbReference>
<evidence type="ECO:0000313" key="2">
    <source>
        <dbReference type="EMBL" id="KGM33342.1"/>
    </source>
</evidence>
<evidence type="ECO:0000259" key="1">
    <source>
        <dbReference type="Pfam" id="PF01850"/>
    </source>
</evidence>
<dbReference type="InterPro" id="IPR041705">
    <property type="entry name" value="PIN_Sll0205"/>
</dbReference>
<sequence length="125" mass="14032">MRLLLDTNILIWVMGDDPMLSAVARRMIEEASAVHVSAVSIWEISIKAALGKLQIDMTEFMPQLGEAGFEPLTVSWDHVRAVHDLPHHHRDPFDRMLIAQAVTEPLRLLTHDGALARYSDLVTVV</sequence>
<feature type="domain" description="PIN" evidence="1">
    <location>
        <begin position="4"/>
        <end position="119"/>
    </location>
</feature>